<dbReference type="EMBL" id="KZ825067">
    <property type="protein sequence ID" value="RAH55914.1"/>
    <property type="molecule type" value="Genomic_DNA"/>
</dbReference>
<evidence type="ECO:0000313" key="2">
    <source>
        <dbReference type="EMBL" id="RAH55914.1"/>
    </source>
</evidence>
<dbReference type="AlphaFoldDB" id="A0A8G1QY97"/>
<proteinExistence type="predicted"/>
<name>A0A8G1QY97_9EURO</name>
<dbReference type="Gene3D" id="1.25.40.20">
    <property type="entry name" value="Ankyrin repeat-containing domain"/>
    <property type="match status" value="1"/>
</dbReference>
<organism evidence="2 3">
    <name type="scientific">Aspergillus piperis CBS 112811</name>
    <dbReference type="NCBI Taxonomy" id="1448313"/>
    <lineage>
        <taxon>Eukaryota</taxon>
        <taxon>Fungi</taxon>
        <taxon>Dikarya</taxon>
        <taxon>Ascomycota</taxon>
        <taxon>Pezizomycotina</taxon>
        <taxon>Eurotiomycetes</taxon>
        <taxon>Eurotiomycetidae</taxon>
        <taxon>Eurotiales</taxon>
        <taxon>Aspergillaceae</taxon>
        <taxon>Aspergillus</taxon>
        <taxon>Aspergillus subgen. Circumdati</taxon>
    </lineage>
</organism>
<keyword evidence="3" id="KW-1185">Reference proteome</keyword>
<protein>
    <recommendedName>
        <fullName evidence="4">F-box domain-containing protein</fullName>
    </recommendedName>
</protein>
<reference evidence="2 3" key="1">
    <citation type="submission" date="2018-02" db="EMBL/GenBank/DDBJ databases">
        <title>The genomes of Aspergillus section Nigri reveals drivers in fungal speciation.</title>
        <authorList>
            <consortium name="DOE Joint Genome Institute"/>
            <person name="Vesth T.C."/>
            <person name="Nybo J."/>
            <person name="Theobald S."/>
            <person name="Brandl J."/>
            <person name="Frisvad J.C."/>
            <person name="Nielsen K.F."/>
            <person name="Lyhne E.K."/>
            <person name="Kogle M.E."/>
            <person name="Kuo A."/>
            <person name="Riley R."/>
            <person name="Clum A."/>
            <person name="Nolan M."/>
            <person name="Lipzen A."/>
            <person name="Salamov A."/>
            <person name="Henrissat B."/>
            <person name="Wiebenga A."/>
            <person name="De vries R.P."/>
            <person name="Grigoriev I.V."/>
            <person name="Mortensen U.H."/>
            <person name="Andersen M.R."/>
            <person name="Baker S.E."/>
        </authorList>
    </citation>
    <scope>NUCLEOTIDE SEQUENCE [LARGE SCALE GENOMIC DNA]</scope>
    <source>
        <strain evidence="2 3">CBS 112811</strain>
    </source>
</reference>
<dbReference type="SUPFAM" id="SSF48403">
    <property type="entry name" value="Ankyrin repeat"/>
    <property type="match status" value="1"/>
</dbReference>
<dbReference type="RefSeq" id="XP_025513836.1">
    <property type="nucleotide sequence ID" value="XM_025661752.1"/>
</dbReference>
<dbReference type="GeneID" id="37165154"/>
<gene>
    <name evidence="2" type="ORF">BO85DRAFT_461008</name>
</gene>
<evidence type="ECO:0000256" key="1">
    <source>
        <dbReference type="SAM" id="SignalP"/>
    </source>
</evidence>
<feature type="signal peptide" evidence="1">
    <location>
        <begin position="1"/>
        <end position="24"/>
    </location>
</feature>
<sequence>MSLPNLPVELLFYITTLLLPLVQDVNSLAKTSKILMSLSWAAGNSHTEVSVILLYAEKINSNIPDIYLETLLTWTAGYDQSSLSTICNLSRPTTITEAVHLKADNYLIIMKLLLLTKNIQPDCWTKKILNKYLGVIQRLLVIKDMDLNFGSRTLLSAVTARYTDIIETLLAYKKINLSLFNKYNTTILASRKDKNSIILLIFTAERGYTDFDLIKTNQSSNFTLSELTEDIVRVFNEYKSRY</sequence>
<feature type="chain" id="PRO_5034245719" description="F-box domain-containing protein" evidence="1">
    <location>
        <begin position="25"/>
        <end position="242"/>
    </location>
</feature>
<evidence type="ECO:0008006" key="4">
    <source>
        <dbReference type="Google" id="ProtNLM"/>
    </source>
</evidence>
<accession>A0A8G1QY97</accession>
<dbReference type="Proteomes" id="UP000249526">
    <property type="component" value="Unassembled WGS sequence"/>
</dbReference>
<keyword evidence="1" id="KW-0732">Signal</keyword>
<evidence type="ECO:0000313" key="3">
    <source>
        <dbReference type="Proteomes" id="UP000249526"/>
    </source>
</evidence>
<dbReference type="InterPro" id="IPR036770">
    <property type="entry name" value="Ankyrin_rpt-contain_sf"/>
</dbReference>